<evidence type="ECO:0008006" key="3">
    <source>
        <dbReference type="Google" id="ProtNLM"/>
    </source>
</evidence>
<dbReference type="PATRIC" id="fig|1389489.3.peg.1130"/>
<sequence>MTAKTVAHKLLIRPGDALSVVGGTPEARALLGPLPEAVTEVEPGRAAVAVTFVASRAELLERFASELPVLGAARAVWFVYPKGGRADVNRDAIIAESGAFGWRPVANVAVDERCGRPCASVRSRRGRRR</sequence>
<dbReference type="EMBL" id="CP006734">
    <property type="protein sequence ID" value="AGW41268.1"/>
    <property type="molecule type" value="Genomic_DNA"/>
</dbReference>
<proteinExistence type="predicted"/>
<evidence type="ECO:0000313" key="2">
    <source>
        <dbReference type="Proteomes" id="UP000016743"/>
    </source>
</evidence>
<dbReference type="AlphaFoldDB" id="U3PCM0"/>
<keyword evidence="2" id="KW-1185">Reference proteome</keyword>
<dbReference type="STRING" id="1389489.O159_11820"/>
<evidence type="ECO:0000313" key="1">
    <source>
        <dbReference type="EMBL" id="AGW41268.1"/>
    </source>
</evidence>
<dbReference type="KEGG" id="lxy:O159_11820"/>
<gene>
    <name evidence="1" type="ORF">O159_11820</name>
</gene>
<protein>
    <recommendedName>
        <fullName evidence="3">DUF3052 domain-containing protein</fullName>
    </recommendedName>
</protein>
<reference evidence="1 2" key="1">
    <citation type="journal article" date="2013" name="Genome Announc.">
        <title>Complete Genome Sequence of Leifsonia xyli subsp. cynodontis Strain DSM46306, a Gram-Positive Bacterial Pathogen of Grasses.</title>
        <authorList>
            <person name="Monteiro-Vitorello C.B."/>
            <person name="Zerillo M.M."/>
            <person name="Van Sluys M.A."/>
            <person name="Camargo L.E."/>
            <person name="Kitajima J.P."/>
        </authorList>
    </citation>
    <scope>NUCLEOTIDE SEQUENCE [LARGE SCALE GENOMIC DNA]</scope>
    <source>
        <strain evidence="1 2">DSM 46306</strain>
    </source>
</reference>
<name>U3PCM0_LEIXC</name>
<dbReference type="RefSeq" id="WP_021754719.1">
    <property type="nucleotide sequence ID" value="NC_022438.1"/>
</dbReference>
<dbReference type="Proteomes" id="UP000016743">
    <property type="component" value="Chromosome"/>
</dbReference>
<accession>U3PCM0</accession>
<dbReference type="HOGENOM" id="CLU_129221_1_0_11"/>
<organism evidence="1 2">
    <name type="scientific">Leifsonia xyli subsp. cynodontis DSM 46306</name>
    <dbReference type="NCBI Taxonomy" id="1389489"/>
    <lineage>
        <taxon>Bacteria</taxon>
        <taxon>Bacillati</taxon>
        <taxon>Actinomycetota</taxon>
        <taxon>Actinomycetes</taxon>
        <taxon>Micrococcales</taxon>
        <taxon>Microbacteriaceae</taxon>
        <taxon>Leifsonia</taxon>
    </lineage>
</organism>
<dbReference type="eggNOG" id="ENOG5033BKJ">
    <property type="taxonomic scope" value="Bacteria"/>
</dbReference>